<gene>
    <name evidence="2" type="primary">LOC103198160</name>
</gene>
<reference evidence="2" key="1">
    <citation type="submission" date="2025-08" db="UniProtKB">
        <authorList>
            <consortium name="RefSeq"/>
        </authorList>
    </citation>
    <scope>IDENTIFICATION</scope>
</reference>
<sequence length="541" mass="58622">MVTDTTIQGTTPLGSTTSATTSGPTTTSEALTTVEGTTVTSVTDTTSQGTTTPESTTSATTIATRDTTVTRITHTTIQATTPLGSTTSATISGPTTTSEALTTVEGTTVTSGTDTTSHGTTTPESTASATTIATMICLNNGQWNGENCECPSGFKGDRCQYSDNCQNEGIWDGSQCKCTYLYQGPTCEQLANSINVAPPPETVTAQVELTVTIVNHNFTEDLNNKSSPTYLDFRKTFTKEMDILYAGIPEYNGVNITKLRPGSVVVEHEVLLKTNFTPEYKEELTKATQQVEEKIMIITQEQVMSNNTCPASLCFNKNATKVQNVTVTQYDPEAECKKKAGEEFAQYFFVEYKDQKANCISACMPGFNASMDCHEGKCKLQRSGPRCYCLTTDTHWYTGETCESSIRKSLVYGIIGAGGVVVLVILVALLVFVFLSKREVQRQKSKVSQLYKWHEEDGGPAPGTFQNIGFDICEEQEDSIYMDSIYSNFQASLSHIDSETKVKIQRPQAPSNRGVRAWAPLPVRGGLVLLGLAGQKSDLAS</sequence>
<proteinExistence type="predicted"/>
<evidence type="ECO:0000313" key="1">
    <source>
        <dbReference type="Proteomes" id="UP000694850"/>
    </source>
</evidence>
<dbReference type="Proteomes" id="UP000694850">
    <property type="component" value="Unplaced"/>
</dbReference>
<accession>A0AC54ZAK8</accession>
<keyword evidence="1" id="KW-1185">Reference proteome</keyword>
<evidence type="ECO:0000313" key="2">
    <source>
        <dbReference type="RefSeq" id="XP_042636936.1"/>
    </source>
</evidence>
<organism evidence="1 2">
    <name type="scientific">Orycteropus afer afer</name>
    <dbReference type="NCBI Taxonomy" id="1230840"/>
    <lineage>
        <taxon>Eukaryota</taxon>
        <taxon>Metazoa</taxon>
        <taxon>Chordata</taxon>
        <taxon>Craniata</taxon>
        <taxon>Vertebrata</taxon>
        <taxon>Euteleostomi</taxon>
        <taxon>Mammalia</taxon>
        <taxon>Eutheria</taxon>
        <taxon>Afrotheria</taxon>
        <taxon>Tubulidentata</taxon>
        <taxon>Orycteropodidae</taxon>
        <taxon>Orycteropus</taxon>
    </lineage>
</organism>
<protein>
    <submittedName>
        <fullName evidence="2">Mucin-17-like</fullName>
    </submittedName>
</protein>
<dbReference type="RefSeq" id="XP_042636936.1">
    <property type="nucleotide sequence ID" value="XM_042781002.1"/>
</dbReference>
<name>A0AC54ZAK8_ORYAF</name>